<dbReference type="PANTHER" id="PTHR37945:SF1">
    <property type="entry name" value="EXTRACELLULAR TUNGSTATE BINDING PROTEIN"/>
    <property type="match status" value="1"/>
</dbReference>
<evidence type="ECO:0000313" key="4">
    <source>
        <dbReference type="Proteomes" id="UP001202831"/>
    </source>
</evidence>
<sequence length="280" mass="30303">MKYSVLTIALLAFTGVTQAADCKAVFGDGKQEFILATGSPGELGLLEELADAFNKDHNSRMCWVKAGSGKSLSLLKAGKVDMAMVHAPAAEKQAVKDGWAAQRTLIGSNEFYLVGPAADKGKVKGTESVAQAYRNIANNQALFYTRADNSGTHKKELSIWQSADIKPAGDWYQQTNDFMRASLKKANANGGYFMTDSSTWVATARQLPDLTILFKGDPVLINTYHALRGADLNDQGVALSKTFIEFVASKQGQQIITEYGVKEHGQAMYDNAVVASKYEG</sequence>
<dbReference type="Gene3D" id="3.40.190.10">
    <property type="entry name" value="Periplasmic binding protein-like II"/>
    <property type="match status" value="2"/>
</dbReference>
<gene>
    <name evidence="3" type="ORF">L2725_19160</name>
</gene>
<name>A0ABT0NBK6_9GAMM</name>
<evidence type="ECO:0000259" key="2">
    <source>
        <dbReference type="Pfam" id="PF12849"/>
    </source>
</evidence>
<evidence type="ECO:0000256" key="1">
    <source>
        <dbReference type="SAM" id="SignalP"/>
    </source>
</evidence>
<comment type="caution">
    <text evidence="3">The sequence shown here is derived from an EMBL/GenBank/DDBJ whole genome shotgun (WGS) entry which is preliminary data.</text>
</comment>
<organism evidence="3 4">
    <name type="scientific">Shewanella corallii</name>
    <dbReference type="NCBI Taxonomy" id="560080"/>
    <lineage>
        <taxon>Bacteria</taxon>
        <taxon>Pseudomonadati</taxon>
        <taxon>Pseudomonadota</taxon>
        <taxon>Gammaproteobacteria</taxon>
        <taxon>Alteromonadales</taxon>
        <taxon>Shewanellaceae</taxon>
        <taxon>Shewanella</taxon>
    </lineage>
</organism>
<dbReference type="EMBL" id="JAKIKT010000009">
    <property type="protein sequence ID" value="MCL2915864.1"/>
    <property type="molecule type" value="Genomic_DNA"/>
</dbReference>
<dbReference type="PANTHER" id="PTHR37945">
    <property type="entry name" value="EXTRACELLULAR TUNGSTATE BINDING PROTEIN"/>
    <property type="match status" value="1"/>
</dbReference>
<feature type="chain" id="PRO_5046349056" evidence="1">
    <location>
        <begin position="20"/>
        <end position="280"/>
    </location>
</feature>
<feature type="domain" description="PBP" evidence="2">
    <location>
        <begin position="34"/>
        <end position="250"/>
    </location>
</feature>
<keyword evidence="1" id="KW-0732">Signal</keyword>
<dbReference type="Pfam" id="PF12849">
    <property type="entry name" value="PBP_like_2"/>
    <property type="match status" value="1"/>
</dbReference>
<keyword evidence="4" id="KW-1185">Reference proteome</keyword>
<dbReference type="Proteomes" id="UP001202831">
    <property type="component" value="Unassembled WGS sequence"/>
</dbReference>
<reference evidence="3 4" key="1">
    <citation type="submission" date="2022-01" db="EMBL/GenBank/DDBJ databases">
        <title>Whole genome-based taxonomy of the Shewanellaceae.</title>
        <authorList>
            <person name="Martin-Rodriguez A.J."/>
        </authorList>
    </citation>
    <scope>NUCLEOTIDE SEQUENCE [LARGE SCALE GENOMIC DNA]</scope>
    <source>
        <strain evidence="3 4">DSM 21332</strain>
    </source>
</reference>
<proteinExistence type="predicted"/>
<dbReference type="InterPro" id="IPR052738">
    <property type="entry name" value="ABC-Tungstate_binding"/>
</dbReference>
<accession>A0ABT0NBK6</accession>
<evidence type="ECO:0000313" key="3">
    <source>
        <dbReference type="EMBL" id="MCL2915864.1"/>
    </source>
</evidence>
<feature type="signal peptide" evidence="1">
    <location>
        <begin position="1"/>
        <end position="19"/>
    </location>
</feature>
<dbReference type="SUPFAM" id="SSF53850">
    <property type="entry name" value="Periplasmic binding protein-like II"/>
    <property type="match status" value="1"/>
</dbReference>
<protein>
    <submittedName>
        <fullName evidence="3">Substrate-binding domain-containing protein</fullName>
    </submittedName>
</protein>
<dbReference type="RefSeq" id="WP_249250426.1">
    <property type="nucleotide sequence ID" value="NZ_JAKIKT010000009.1"/>
</dbReference>
<dbReference type="InterPro" id="IPR024370">
    <property type="entry name" value="PBP_domain"/>
</dbReference>